<dbReference type="PANTHER" id="PTHR36159:SF1">
    <property type="entry name" value="RETROVIRUS-RELATED POL POLYPROTEIN FROM TRANSPOSON 412-LIKE PROTEIN"/>
    <property type="match status" value="1"/>
</dbReference>
<evidence type="ECO:0000313" key="2">
    <source>
        <dbReference type="EMBL" id="KAJ8915522.1"/>
    </source>
</evidence>
<gene>
    <name evidence="2" type="ORF">NQ315_012403</name>
</gene>
<dbReference type="Proteomes" id="UP001159042">
    <property type="component" value="Unassembled WGS sequence"/>
</dbReference>
<evidence type="ECO:0000259" key="1">
    <source>
        <dbReference type="Pfam" id="PF21738"/>
    </source>
</evidence>
<name>A0AAV8VMX9_9CUCU</name>
<accession>A0AAV8VMX9</accession>
<dbReference type="AlphaFoldDB" id="A0AAV8VMX9"/>
<dbReference type="EMBL" id="JANEYG010000052">
    <property type="protein sequence ID" value="KAJ8915522.1"/>
    <property type="molecule type" value="Genomic_DNA"/>
</dbReference>
<organism evidence="2 3">
    <name type="scientific">Exocentrus adspersus</name>
    <dbReference type="NCBI Taxonomy" id="1586481"/>
    <lineage>
        <taxon>Eukaryota</taxon>
        <taxon>Metazoa</taxon>
        <taxon>Ecdysozoa</taxon>
        <taxon>Arthropoda</taxon>
        <taxon>Hexapoda</taxon>
        <taxon>Insecta</taxon>
        <taxon>Pterygota</taxon>
        <taxon>Neoptera</taxon>
        <taxon>Endopterygota</taxon>
        <taxon>Coleoptera</taxon>
        <taxon>Polyphaga</taxon>
        <taxon>Cucujiformia</taxon>
        <taxon>Chrysomeloidea</taxon>
        <taxon>Cerambycidae</taxon>
        <taxon>Lamiinae</taxon>
        <taxon>Acanthocinini</taxon>
        <taxon>Exocentrus</taxon>
    </lineage>
</organism>
<reference evidence="2 3" key="1">
    <citation type="journal article" date="2023" name="Insect Mol. Biol.">
        <title>Genome sequencing provides insights into the evolution of gene families encoding plant cell wall-degrading enzymes in longhorned beetles.</title>
        <authorList>
            <person name="Shin N.R."/>
            <person name="Okamura Y."/>
            <person name="Kirsch R."/>
            <person name="Pauchet Y."/>
        </authorList>
    </citation>
    <scope>NUCLEOTIDE SEQUENCE [LARGE SCALE GENOMIC DNA]</scope>
    <source>
        <strain evidence="2">EAD_L_NR</strain>
    </source>
</reference>
<sequence>MRQELVLIRSNSDTNAIINSTENESVKVVLNKILWKMPHISVSDVERLKLVGYVARNVGLEAAFRGWELHEYPLLQETQRHTWNIKTATQLEKPRFNKQIATLYDMYAKFQRSYYEKENEPIFTPSEFKKFTP</sequence>
<keyword evidence="3" id="KW-1185">Reference proteome</keyword>
<protein>
    <recommendedName>
        <fullName evidence="1">Double jelly roll-like domain-containing protein</fullName>
    </recommendedName>
</protein>
<proteinExistence type="predicted"/>
<evidence type="ECO:0000313" key="3">
    <source>
        <dbReference type="Proteomes" id="UP001159042"/>
    </source>
</evidence>
<comment type="caution">
    <text evidence="2">The sequence shown here is derived from an EMBL/GenBank/DDBJ whole genome shotgun (WGS) entry which is preliminary data.</text>
</comment>
<dbReference type="InterPro" id="IPR049512">
    <property type="entry name" value="DJR-like_dom"/>
</dbReference>
<feature type="domain" description="Double jelly roll-like" evidence="1">
    <location>
        <begin position="2"/>
        <end position="96"/>
    </location>
</feature>
<dbReference type="Pfam" id="PF21738">
    <property type="entry name" value="DJR-like_dom"/>
    <property type="match status" value="1"/>
</dbReference>
<dbReference type="PANTHER" id="PTHR36159">
    <property type="entry name" value="PROTEIN CBG23766"/>
    <property type="match status" value="1"/>
</dbReference>